<dbReference type="EMBL" id="LN555523">
    <property type="protein sequence ID" value="CED93555.1"/>
    <property type="molecule type" value="Genomic_DNA"/>
</dbReference>
<evidence type="ECO:0000256" key="6">
    <source>
        <dbReference type="ARBA" id="ARBA00023136"/>
    </source>
</evidence>
<keyword evidence="6 7" id="KW-0472">Membrane</keyword>
<dbReference type="Proteomes" id="UP000245622">
    <property type="component" value="Chromosome 1"/>
</dbReference>
<reference evidence="8 9" key="1">
    <citation type="submission" date="2014-04" db="EMBL/GenBank/DDBJ databases">
        <authorList>
            <person name="Hornung B.V."/>
        </authorList>
    </citation>
    <scope>NUCLEOTIDE SEQUENCE [LARGE SCALE GENOMIC DNA]</scope>
    <source>
        <strain evidence="8 9">CRIB</strain>
    </source>
</reference>
<dbReference type="GO" id="GO:0015109">
    <property type="term" value="F:chromate transmembrane transporter activity"/>
    <property type="evidence" value="ECO:0007669"/>
    <property type="project" value="InterPro"/>
</dbReference>
<name>A0A1V1I031_9FIRM</name>
<accession>A0A1V1I031</accession>
<dbReference type="InterPro" id="IPR052518">
    <property type="entry name" value="CHR_Transporter"/>
</dbReference>
<feature type="transmembrane region" description="Helical" evidence="7">
    <location>
        <begin position="145"/>
        <end position="164"/>
    </location>
</feature>
<keyword evidence="5 7" id="KW-1133">Transmembrane helix</keyword>
<keyword evidence="9" id="KW-1185">Reference proteome</keyword>
<keyword evidence="4 7" id="KW-0812">Transmembrane</keyword>
<evidence type="ECO:0000256" key="4">
    <source>
        <dbReference type="ARBA" id="ARBA00022692"/>
    </source>
</evidence>
<keyword evidence="3" id="KW-1003">Cell membrane</keyword>
<feature type="transmembrane region" description="Helical" evidence="7">
    <location>
        <begin position="71"/>
        <end position="96"/>
    </location>
</feature>
<comment type="similarity">
    <text evidence="2">Belongs to the chromate ion transporter (CHR) (TC 2.A.51) family.</text>
</comment>
<dbReference type="GeneID" id="82204985"/>
<gene>
    <name evidence="8" type="ORF">CRIB_803</name>
</gene>
<dbReference type="GO" id="GO:0005886">
    <property type="term" value="C:plasma membrane"/>
    <property type="evidence" value="ECO:0007669"/>
    <property type="project" value="UniProtKB-SubCell"/>
</dbReference>
<evidence type="ECO:0000313" key="8">
    <source>
        <dbReference type="EMBL" id="CED93555.1"/>
    </source>
</evidence>
<dbReference type="RefSeq" id="WP_180703261.1">
    <property type="nucleotide sequence ID" value="NZ_LN555523.1"/>
</dbReference>
<feature type="transmembrane region" description="Helical" evidence="7">
    <location>
        <begin position="170"/>
        <end position="186"/>
    </location>
</feature>
<evidence type="ECO:0000256" key="7">
    <source>
        <dbReference type="SAM" id="Phobius"/>
    </source>
</evidence>
<dbReference type="AlphaFoldDB" id="A0A1V1I031"/>
<feature type="transmembrane region" description="Helical" evidence="7">
    <location>
        <begin position="116"/>
        <end position="133"/>
    </location>
</feature>
<evidence type="ECO:0000256" key="5">
    <source>
        <dbReference type="ARBA" id="ARBA00022989"/>
    </source>
</evidence>
<evidence type="ECO:0000256" key="2">
    <source>
        <dbReference type="ARBA" id="ARBA00005262"/>
    </source>
</evidence>
<dbReference type="PANTHER" id="PTHR43663:SF1">
    <property type="entry name" value="CHROMATE TRANSPORTER"/>
    <property type="match status" value="1"/>
</dbReference>
<organism evidence="8 9">
    <name type="scientific">Romboutsia ilealis</name>
    <dbReference type="NCBI Taxonomy" id="1115758"/>
    <lineage>
        <taxon>Bacteria</taxon>
        <taxon>Bacillati</taxon>
        <taxon>Bacillota</taxon>
        <taxon>Clostridia</taxon>
        <taxon>Peptostreptococcales</taxon>
        <taxon>Peptostreptococcaceae</taxon>
        <taxon>Romboutsia</taxon>
    </lineage>
</organism>
<feature type="transmembrane region" description="Helical" evidence="7">
    <location>
        <begin position="6"/>
        <end position="29"/>
    </location>
</feature>
<evidence type="ECO:0000256" key="3">
    <source>
        <dbReference type="ARBA" id="ARBA00022475"/>
    </source>
</evidence>
<evidence type="ECO:0000313" key="9">
    <source>
        <dbReference type="Proteomes" id="UP000245622"/>
    </source>
</evidence>
<comment type="subcellular location">
    <subcellularLocation>
        <location evidence="1">Cell membrane</location>
        <topology evidence="1">Multi-pass membrane protein</topology>
    </subcellularLocation>
</comment>
<dbReference type="KEGG" id="ril:CRIB_803"/>
<dbReference type="PANTHER" id="PTHR43663">
    <property type="entry name" value="CHROMATE TRANSPORT PROTEIN-RELATED"/>
    <property type="match status" value="1"/>
</dbReference>
<proteinExistence type="inferred from homology"/>
<dbReference type="InterPro" id="IPR003370">
    <property type="entry name" value="Chromate_transpt"/>
</dbReference>
<protein>
    <submittedName>
        <fullName evidence="8">Chromate transporter</fullName>
    </submittedName>
</protein>
<dbReference type="Pfam" id="PF02417">
    <property type="entry name" value="Chromate_transp"/>
    <property type="match status" value="1"/>
</dbReference>
<evidence type="ECO:0000256" key="1">
    <source>
        <dbReference type="ARBA" id="ARBA00004651"/>
    </source>
</evidence>
<sequence length="188" mass="20502">MIYITLFLEFFKVGLFTIGGGLASLPFLYELAEKYTWITNSMIADMIAISQSTPGPIGINMATYSGFKAGGILGGIVATFGTVLPSFIIIIIIANFLNKFKSSKLVDSAFKGLRPAVTGLIAVAWFEIIKISIINVSKFLQTNNLFDIVINVKALIIFLVIFFLTKKFDKHPIVFIGIGALVGIVLKL</sequence>